<protein>
    <submittedName>
        <fullName evidence="2">Twitching motility protein PilT</fullName>
    </submittedName>
</protein>
<evidence type="ECO:0000313" key="3">
    <source>
        <dbReference type="Proteomes" id="UP000037755"/>
    </source>
</evidence>
<reference evidence="2 3" key="1">
    <citation type="submission" date="2015-08" db="EMBL/GenBank/DDBJ databases">
        <title>Whole genome sequence of Flavobacterium akiainvivens IK-1T, from decaying Wikstroemia oahuensis, an endemic Hawaiian shrub.</title>
        <authorList>
            <person name="Wan X."/>
            <person name="Hou S."/>
            <person name="Saito J."/>
            <person name="Donachie S."/>
        </authorList>
    </citation>
    <scope>NUCLEOTIDE SEQUENCE [LARGE SCALE GENOMIC DNA]</scope>
    <source>
        <strain evidence="2 3">IK-1</strain>
    </source>
</reference>
<dbReference type="InterPro" id="IPR029060">
    <property type="entry name" value="PIN-like_dom_sf"/>
</dbReference>
<dbReference type="AlphaFoldDB" id="A0A0M8MDT9"/>
<dbReference type="Proteomes" id="UP000037755">
    <property type="component" value="Unassembled WGS sequence"/>
</dbReference>
<dbReference type="SUPFAM" id="SSF88723">
    <property type="entry name" value="PIN domain-like"/>
    <property type="match status" value="1"/>
</dbReference>
<keyword evidence="3" id="KW-1185">Reference proteome</keyword>
<evidence type="ECO:0000313" key="2">
    <source>
        <dbReference type="EMBL" id="KOS06774.1"/>
    </source>
</evidence>
<dbReference type="EMBL" id="LIYD01000005">
    <property type="protein sequence ID" value="KOS06774.1"/>
    <property type="molecule type" value="Genomic_DNA"/>
</dbReference>
<evidence type="ECO:0000259" key="1">
    <source>
        <dbReference type="Pfam" id="PF13470"/>
    </source>
</evidence>
<dbReference type="OrthoDB" id="1148871at2"/>
<dbReference type="RefSeq" id="WP_054408396.1">
    <property type="nucleotide sequence ID" value="NZ_FOYA01000025.1"/>
</dbReference>
<gene>
    <name evidence="2" type="ORF">AM493_12630</name>
</gene>
<sequence>MHKLFLDTNVVIDLLGEREPFFEDIAEIATIADNQNLKMAASSLTFVNTHYVLEKSYGLPGITDLLTRFRILCEVTDVNETIIDKSLHSGFNDFEDAVQYFSAIQHKCDVFITRNKKDFKNSEIPIMTPSEFLASINKR</sequence>
<organism evidence="2 3">
    <name type="scientific">Flavobacterium akiainvivens</name>
    <dbReference type="NCBI Taxonomy" id="1202724"/>
    <lineage>
        <taxon>Bacteria</taxon>
        <taxon>Pseudomonadati</taxon>
        <taxon>Bacteroidota</taxon>
        <taxon>Flavobacteriia</taxon>
        <taxon>Flavobacteriales</taxon>
        <taxon>Flavobacteriaceae</taxon>
        <taxon>Flavobacterium</taxon>
    </lineage>
</organism>
<dbReference type="STRING" id="1202724.AM493_12630"/>
<comment type="caution">
    <text evidence="2">The sequence shown here is derived from an EMBL/GenBank/DDBJ whole genome shotgun (WGS) entry which is preliminary data.</text>
</comment>
<dbReference type="PATRIC" id="fig|1202724.3.peg.2615"/>
<name>A0A0M8MDT9_9FLAO</name>
<dbReference type="InterPro" id="IPR002716">
    <property type="entry name" value="PIN_dom"/>
</dbReference>
<feature type="domain" description="PIN" evidence="1">
    <location>
        <begin position="4"/>
        <end position="117"/>
    </location>
</feature>
<accession>A0A0M8MDT9</accession>
<dbReference type="Pfam" id="PF13470">
    <property type="entry name" value="PIN_3"/>
    <property type="match status" value="1"/>
</dbReference>
<dbReference type="CDD" id="cd09854">
    <property type="entry name" value="PIN_VapC-like"/>
    <property type="match status" value="1"/>
</dbReference>
<dbReference type="Gene3D" id="3.40.50.1010">
    <property type="entry name" value="5'-nuclease"/>
    <property type="match status" value="1"/>
</dbReference>
<proteinExistence type="predicted"/>